<keyword evidence="6" id="KW-0406">Ion transport</keyword>
<organism evidence="12">
    <name type="scientific">Fagus sylvatica</name>
    <name type="common">Beechnut</name>
    <dbReference type="NCBI Taxonomy" id="28930"/>
    <lineage>
        <taxon>Eukaryota</taxon>
        <taxon>Viridiplantae</taxon>
        <taxon>Streptophyta</taxon>
        <taxon>Embryophyta</taxon>
        <taxon>Tracheophyta</taxon>
        <taxon>Spermatophyta</taxon>
        <taxon>Magnoliopsida</taxon>
        <taxon>eudicotyledons</taxon>
        <taxon>Gunneridae</taxon>
        <taxon>Pentapetalae</taxon>
        <taxon>rosids</taxon>
        <taxon>fabids</taxon>
        <taxon>Fagales</taxon>
        <taxon>Fagaceae</taxon>
        <taxon>Fagus</taxon>
    </lineage>
</organism>
<evidence type="ECO:0000256" key="2">
    <source>
        <dbReference type="ARBA" id="ARBA00010159"/>
    </source>
</evidence>
<dbReference type="PANTHER" id="PTHR11003">
    <property type="entry name" value="POTASSIUM CHANNEL, SUBFAMILY K"/>
    <property type="match status" value="1"/>
</dbReference>
<keyword evidence="5 10" id="KW-1133">Transmembrane helix</keyword>
<dbReference type="GO" id="GO:0030322">
    <property type="term" value="P:stabilization of membrane potential"/>
    <property type="evidence" value="ECO:0007669"/>
    <property type="project" value="TreeGrafter"/>
</dbReference>
<dbReference type="PANTHER" id="PTHR11003:SF303">
    <property type="entry name" value="OS01G0696100 PROTEIN"/>
    <property type="match status" value="1"/>
</dbReference>
<accession>A0A2N9EHD2</accession>
<evidence type="ECO:0000256" key="6">
    <source>
        <dbReference type="ARBA" id="ARBA00023065"/>
    </source>
</evidence>
<keyword evidence="3" id="KW-0813">Transport</keyword>
<proteinExistence type="inferred from homology"/>
<evidence type="ECO:0000256" key="8">
    <source>
        <dbReference type="ARBA" id="ARBA00023303"/>
    </source>
</evidence>
<feature type="compositionally biased region" description="Low complexity" evidence="9">
    <location>
        <begin position="20"/>
        <end position="32"/>
    </location>
</feature>
<dbReference type="GO" id="GO:0005886">
    <property type="term" value="C:plasma membrane"/>
    <property type="evidence" value="ECO:0007669"/>
    <property type="project" value="TreeGrafter"/>
</dbReference>
<evidence type="ECO:0000256" key="1">
    <source>
        <dbReference type="ARBA" id="ARBA00004141"/>
    </source>
</evidence>
<gene>
    <name evidence="12" type="ORF">FSB_LOCUS2055</name>
</gene>
<feature type="region of interest" description="Disordered" evidence="9">
    <location>
        <begin position="17"/>
        <end position="42"/>
    </location>
</feature>
<evidence type="ECO:0000313" key="12">
    <source>
        <dbReference type="EMBL" id="SPC74173.1"/>
    </source>
</evidence>
<feature type="transmembrane region" description="Helical" evidence="10">
    <location>
        <begin position="209"/>
        <end position="230"/>
    </location>
</feature>
<comment type="similarity">
    <text evidence="2">Belongs to the two pore domain potassium channel (TC 1.A.1.7) family.</text>
</comment>
<dbReference type="AlphaFoldDB" id="A0A2N9EHD2"/>
<evidence type="ECO:0000259" key="11">
    <source>
        <dbReference type="Pfam" id="PF07885"/>
    </source>
</evidence>
<feature type="domain" description="Potassium channel" evidence="11">
    <location>
        <begin position="97"/>
        <end position="168"/>
    </location>
</feature>
<evidence type="ECO:0000256" key="10">
    <source>
        <dbReference type="SAM" id="Phobius"/>
    </source>
</evidence>
<keyword evidence="4 10" id="KW-0812">Transmembrane</keyword>
<feature type="transmembrane region" description="Helical" evidence="10">
    <location>
        <begin position="143"/>
        <end position="163"/>
    </location>
</feature>
<reference evidence="12" key="1">
    <citation type="submission" date="2018-02" db="EMBL/GenBank/DDBJ databases">
        <authorList>
            <person name="Cohen D.B."/>
            <person name="Kent A.D."/>
        </authorList>
    </citation>
    <scope>NUCLEOTIDE SEQUENCE</scope>
</reference>
<name>A0A2N9EHD2_FAGSY</name>
<dbReference type="SUPFAM" id="SSF81324">
    <property type="entry name" value="Voltage-gated potassium channels"/>
    <property type="match status" value="2"/>
</dbReference>
<protein>
    <recommendedName>
        <fullName evidence="11">Potassium channel domain-containing protein</fullName>
    </recommendedName>
</protein>
<evidence type="ECO:0000256" key="9">
    <source>
        <dbReference type="SAM" id="MobiDB-lite"/>
    </source>
</evidence>
<evidence type="ECO:0000256" key="3">
    <source>
        <dbReference type="ARBA" id="ARBA00022448"/>
    </source>
</evidence>
<dbReference type="EMBL" id="OIVN01000095">
    <property type="protein sequence ID" value="SPC74173.1"/>
    <property type="molecule type" value="Genomic_DNA"/>
</dbReference>
<dbReference type="GO" id="GO:0015271">
    <property type="term" value="F:outward rectifier potassium channel activity"/>
    <property type="evidence" value="ECO:0007669"/>
    <property type="project" value="TreeGrafter"/>
</dbReference>
<keyword evidence="8" id="KW-0407">Ion channel</keyword>
<evidence type="ECO:0000256" key="4">
    <source>
        <dbReference type="ARBA" id="ARBA00022692"/>
    </source>
</evidence>
<feature type="transmembrane region" description="Helical" evidence="10">
    <location>
        <begin position="119"/>
        <end position="137"/>
    </location>
</feature>
<comment type="subcellular location">
    <subcellularLocation>
        <location evidence="1">Membrane</location>
        <topology evidence="1">Multi-pass membrane protein</topology>
    </subcellularLocation>
</comment>
<evidence type="ECO:0000256" key="5">
    <source>
        <dbReference type="ARBA" id="ARBA00022989"/>
    </source>
</evidence>
<sequence>MDEQPLLSRTKEIVDQEEIASAASSQGHSSSPHHQDSFKERECNSDVSLLGLANLDLEDLREEEEQEVHDDGSLELDPTKPFPTIVWQALTIAILYVIIVVTIFMTTGSFKGHTTSKPIDALYFTVVTLCTVGYGDIVPDSTFTKLFTCVFILVGFGIVETLLNSLVIQICNKQEEAILSTVEENKYQTLFRTYMIDTQKGRMRIRAKVGLATLAVIGCIAIGTITLHFLEDISWVDCFYLSVTSVTTVGYGDYAFTTLKGRCFATVWLLVSTLAVTRSFLYLAELRIDRRNRKFAKWILQKKITMGDWDAADLDHDGSIR</sequence>
<dbReference type="InterPro" id="IPR013099">
    <property type="entry name" value="K_chnl_dom"/>
</dbReference>
<keyword evidence="7 10" id="KW-0472">Membrane</keyword>
<dbReference type="PRINTS" id="PR01333">
    <property type="entry name" value="2POREKCHANEL"/>
</dbReference>
<feature type="domain" description="Potassium channel" evidence="11">
    <location>
        <begin position="216"/>
        <end position="285"/>
    </location>
</feature>
<evidence type="ECO:0000256" key="7">
    <source>
        <dbReference type="ARBA" id="ARBA00023136"/>
    </source>
</evidence>
<feature type="transmembrane region" description="Helical" evidence="10">
    <location>
        <begin position="85"/>
        <end position="107"/>
    </location>
</feature>
<feature type="compositionally biased region" description="Basic and acidic residues" evidence="9">
    <location>
        <begin position="33"/>
        <end position="42"/>
    </location>
</feature>
<dbReference type="GO" id="GO:0022841">
    <property type="term" value="F:potassium ion leak channel activity"/>
    <property type="evidence" value="ECO:0007669"/>
    <property type="project" value="TreeGrafter"/>
</dbReference>
<dbReference type="FunFam" id="1.10.287.70:FF:000167">
    <property type="entry name" value="Two-pore potassium channel 2-like"/>
    <property type="match status" value="1"/>
</dbReference>
<dbReference type="InterPro" id="IPR003280">
    <property type="entry name" value="2pore_dom_K_chnl"/>
</dbReference>
<dbReference type="Pfam" id="PF07885">
    <property type="entry name" value="Ion_trans_2"/>
    <property type="match status" value="2"/>
</dbReference>
<feature type="transmembrane region" description="Helical" evidence="10">
    <location>
        <begin position="265"/>
        <end position="284"/>
    </location>
</feature>
<dbReference type="Gene3D" id="1.10.287.70">
    <property type="match status" value="2"/>
</dbReference>
<dbReference type="GO" id="GO:0009705">
    <property type="term" value="C:plant-type vacuole membrane"/>
    <property type="evidence" value="ECO:0007669"/>
    <property type="project" value="TreeGrafter"/>
</dbReference>